<dbReference type="AlphaFoldDB" id="A0A841L7Y9"/>
<keyword evidence="3" id="KW-1185">Reference proteome</keyword>
<dbReference type="Proteomes" id="UP000538147">
    <property type="component" value="Unassembled WGS sequence"/>
</dbReference>
<protein>
    <submittedName>
        <fullName evidence="2">Uncharacterized protein</fullName>
    </submittedName>
</protein>
<feature type="compositionally biased region" description="Basic and acidic residues" evidence="1">
    <location>
        <begin position="113"/>
        <end position="123"/>
    </location>
</feature>
<reference evidence="2 3" key="1">
    <citation type="submission" date="2020-08" db="EMBL/GenBank/DDBJ databases">
        <title>Genomic Encyclopedia of Type Strains, Phase IV (KMG-IV): sequencing the most valuable type-strain genomes for metagenomic binning, comparative biology and taxonomic classification.</title>
        <authorList>
            <person name="Goeker M."/>
        </authorList>
    </citation>
    <scope>NUCLEOTIDE SEQUENCE [LARGE SCALE GENOMIC DNA]</scope>
    <source>
        <strain evidence="2 3">DSM 102189</strain>
    </source>
</reference>
<feature type="region of interest" description="Disordered" evidence="1">
    <location>
        <begin position="1"/>
        <end position="123"/>
    </location>
</feature>
<feature type="compositionally biased region" description="Gly residues" evidence="1">
    <location>
        <begin position="30"/>
        <end position="40"/>
    </location>
</feature>
<feature type="compositionally biased region" description="Basic and acidic residues" evidence="1">
    <location>
        <begin position="78"/>
        <end position="99"/>
    </location>
</feature>
<gene>
    <name evidence="2" type="ORF">FHS79_001235</name>
</gene>
<evidence type="ECO:0000256" key="1">
    <source>
        <dbReference type="SAM" id="MobiDB-lite"/>
    </source>
</evidence>
<sequence>MTDKQDDSADDKTNILGVRKGKGPDQYGGSFAGGQSGGGAYANARQTTDPVADKDQGGQTEPGYYGGGQAADENSSNSDHHAARRTETNSDSSYKDHPSQKTGQDNADFKQAMTREDHRGKGE</sequence>
<dbReference type="RefSeq" id="WP_184196942.1">
    <property type="nucleotide sequence ID" value="NZ_BMOX01000029.1"/>
</dbReference>
<evidence type="ECO:0000313" key="2">
    <source>
        <dbReference type="EMBL" id="MBB6227073.1"/>
    </source>
</evidence>
<accession>A0A841L7Y9</accession>
<comment type="caution">
    <text evidence="2">The sequence shown here is derived from an EMBL/GenBank/DDBJ whole genome shotgun (WGS) entry which is preliminary data.</text>
</comment>
<organism evidence="2 3">
    <name type="scientific">Polymorphobacter multimanifer</name>
    <dbReference type="NCBI Taxonomy" id="1070431"/>
    <lineage>
        <taxon>Bacteria</taxon>
        <taxon>Pseudomonadati</taxon>
        <taxon>Pseudomonadota</taxon>
        <taxon>Alphaproteobacteria</taxon>
        <taxon>Sphingomonadales</taxon>
        <taxon>Sphingosinicellaceae</taxon>
        <taxon>Polymorphobacter</taxon>
    </lineage>
</organism>
<dbReference type="EMBL" id="JACIIV010000007">
    <property type="protein sequence ID" value="MBB6227073.1"/>
    <property type="molecule type" value="Genomic_DNA"/>
</dbReference>
<proteinExistence type="predicted"/>
<evidence type="ECO:0000313" key="3">
    <source>
        <dbReference type="Proteomes" id="UP000538147"/>
    </source>
</evidence>
<feature type="compositionally biased region" description="Basic and acidic residues" evidence="1">
    <location>
        <begin position="1"/>
        <end position="13"/>
    </location>
</feature>
<name>A0A841L7Y9_9SPHN</name>